<dbReference type="PROSITE" id="PS51837">
    <property type="entry name" value="LITAF"/>
    <property type="match status" value="1"/>
</dbReference>
<dbReference type="PANTHER" id="PTHR23292:SF6">
    <property type="entry name" value="FI16602P1-RELATED"/>
    <property type="match status" value="1"/>
</dbReference>
<keyword evidence="8" id="KW-0812">Transmembrane</keyword>
<keyword evidence="6" id="KW-0862">Zinc</keyword>
<evidence type="ECO:0000256" key="5">
    <source>
        <dbReference type="ARBA" id="ARBA00022723"/>
    </source>
</evidence>
<feature type="domain" description="LITAF" evidence="9">
    <location>
        <begin position="33"/>
        <end position="117"/>
    </location>
</feature>
<keyword evidence="7 8" id="KW-0472">Membrane</keyword>
<evidence type="ECO:0000256" key="6">
    <source>
        <dbReference type="ARBA" id="ARBA00022833"/>
    </source>
</evidence>
<dbReference type="InterPro" id="IPR006629">
    <property type="entry name" value="LITAF"/>
</dbReference>
<evidence type="ECO:0000259" key="9">
    <source>
        <dbReference type="PROSITE" id="PS51837"/>
    </source>
</evidence>
<evidence type="ECO:0000256" key="8">
    <source>
        <dbReference type="SAM" id="Phobius"/>
    </source>
</evidence>
<name>A0A0K2SVG0_LEPSM</name>
<dbReference type="AlphaFoldDB" id="A0A0K2SVG0"/>
<dbReference type="EMBL" id="HACA01000084">
    <property type="protein sequence ID" value="CDW17445.1"/>
    <property type="molecule type" value="Transcribed_RNA"/>
</dbReference>
<comment type="subcellular location">
    <subcellularLocation>
        <location evidence="2">Endosome membrane</location>
        <topology evidence="2">Peripheral membrane protein</topology>
    </subcellularLocation>
    <subcellularLocation>
        <location evidence="1">Late endosome membrane</location>
    </subcellularLocation>
    <subcellularLocation>
        <location evidence="3">Lysosome membrane</location>
        <topology evidence="3">Peripheral membrane protein</topology>
        <orientation evidence="3">Cytoplasmic side</orientation>
    </subcellularLocation>
</comment>
<dbReference type="GO" id="GO:0005765">
    <property type="term" value="C:lysosomal membrane"/>
    <property type="evidence" value="ECO:0007669"/>
    <property type="project" value="UniProtKB-SubCell"/>
</dbReference>
<evidence type="ECO:0000256" key="1">
    <source>
        <dbReference type="ARBA" id="ARBA00004414"/>
    </source>
</evidence>
<dbReference type="SMART" id="SM00714">
    <property type="entry name" value="LITAF"/>
    <property type="match status" value="1"/>
</dbReference>
<evidence type="ECO:0000256" key="4">
    <source>
        <dbReference type="ARBA" id="ARBA00005975"/>
    </source>
</evidence>
<evidence type="ECO:0000313" key="10">
    <source>
        <dbReference type="EMBL" id="CDW17445.1"/>
    </source>
</evidence>
<dbReference type="GO" id="GO:0031902">
    <property type="term" value="C:late endosome membrane"/>
    <property type="evidence" value="ECO:0007669"/>
    <property type="project" value="UniProtKB-SubCell"/>
</dbReference>
<accession>A0A0K2SVG0</accession>
<keyword evidence="5" id="KW-0479">Metal-binding</keyword>
<evidence type="ECO:0000256" key="2">
    <source>
        <dbReference type="ARBA" id="ARBA00004481"/>
    </source>
</evidence>
<feature type="transmembrane region" description="Helical" evidence="8">
    <location>
        <begin position="75"/>
        <end position="94"/>
    </location>
</feature>
<reference evidence="10" key="1">
    <citation type="submission" date="2014-05" db="EMBL/GenBank/DDBJ databases">
        <authorList>
            <person name="Chronopoulou M."/>
        </authorList>
    </citation>
    <scope>NUCLEOTIDE SEQUENCE</scope>
    <source>
        <tissue evidence="10">Whole organism</tissue>
    </source>
</reference>
<dbReference type="InterPro" id="IPR037519">
    <property type="entry name" value="LITAF_fam"/>
</dbReference>
<dbReference type="Pfam" id="PF10601">
    <property type="entry name" value="zf-LITAF-like"/>
    <property type="match status" value="1"/>
</dbReference>
<organism evidence="10">
    <name type="scientific">Lepeophtheirus salmonis</name>
    <name type="common">Salmon louse</name>
    <name type="synonym">Caligus salmonis</name>
    <dbReference type="NCBI Taxonomy" id="72036"/>
    <lineage>
        <taxon>Eukaryota</taxon>
        <taxon>Metazoa</taxon>
        <taxon>Ecdysozoa</taxon>
        <taxon>Arthropoda</taxon>
        <taxon>Crustacea</taxon>
        <taxon>Multicrustacea</taxon>
        <taxon>Hexanauplia</taxon>
        <taxon>Copepoda</taxon>
        <taxon>Siphonostomatoida</taxon>
        <taxon>Caligidae</taxon>
        <taxon>Lepeophtheirus</taxon>
    </lineage>
</organism>
<sequence>MDHMSEPKYPNLEYGSASSYSNNNSQLVSNVPTQSPISLPPPHPTIFCSASMCAYCPNCRQTIKTKTKSKATSKAWLCCCLLSLFLFLPCAFIPCCTMRRTQHFCPNCRLLLGEYVS</sequence>
<dbReference type="PANTHER" id="PTHR23292">
    <property type="entry name" value="LIPOPOLYSACCHARIDE-INDUCED TUMOR NECROSIS FACTOR-ALPHA FACTOR"/>
    <property type="match status" value="1"/>
</dbReference>
<dbReference type="OMA" id="SASMCAY"/>
<evidence type="ECO:0000256" key="7">
    <source>
        <dbReference type="ARBA" id="ARBA00023136"/>
    </source>
</evidence>
<protein>
    <recommendedName>
        <fullName evidence="9">LITAF domain-containing protein</fullName>
    </recommendedName>
</protein>
<proteinExistence type="inferred from homology"/>
<comment type="similarity">
    <text evidence="4">Belongs to the CDIP1/LITAF family.</text>
</comment>
<evidence type="ECO:0000256" key="3">
    <source>
        <dbReference type="ARBA" id="ARBA00004630"/>
    </source>
</evidence>
<dbReference type="GO" id="GO:0008270">
    <property type="term" value="F:zinc ion binding"/>
    <property type="evidence" value="ECO:0007669"/>
    <property type="project" value="TreeGrafter"/>
</dbReference>
<keyword evidence="8" id="KW-1133">Transmembrane helix</keyword>